<dbReference type="RefSeq" id="XP_062742227.1">
    <property type="nucleotide sequence ID" value="XM_062891573.1"/>
</dbReference>
<protein>
    <recommendedName>
        <fullName evidence="1">Methyltransferase type 12 domain-containing protein</fullName>
    </recommendedName>
</protein>
<evidence type="ECO:0000313" key="2">
    <source>
        <dbReference type="EMBL" id="KAK4653252.1"/>
    </source>
</evidence>
<dbReference type="InterPro" id="IPR029063">
    <property type="entry name" value="SAM-dependent_MTases_sf"/>
</dbReference>
<name>A0ABR0GBW6_9PEZI</name>
<sequence>MPPHENPPPNGRKPPTSTYYNAFTLSYYDIHVLGHNMTRIWRCPTKSVQLPLFQKYFSPPEHTEARCWEHLDVGAGTGFFVAEALKSCLGNRQSMRITLMDNNLSTLKKARRRIEGVVGRLGELATVETVLHDVLDGDIPKSLGEGRYDVVTMFNLFHCLRTTAPEGKKGVFGMAARLLRGDGVLVGCTILPGREYQARGLAGVRVRYTLWLYNRVYKVFGNEGDTRAQLEEGLKAAFEEVEVEVVGSMMIFVARGPKRLGVEG</sequence>
<dbReference type="Gene3D" id="3.40.50.150">
    <property type="entry name" value="Vaccinia Virus protein VP39"/>
    <property type="match status" value="1"/>
</dbReference>
<dbReference type="InterPro" id="IPR013217">
    <property type="entry name" value="Methyltransf_12"/>
</dbReference>
<dbReference type="Proteomes" id="UP001323405">
    <property type="component" value="Unassembled WGS sequence"/>
</dbReference>
<evidence type="ECO:0000313" key="3">
    <source>
        <dbReference type="Proteomes" id="UP001323405"/>
    </source>
</evidence>
<dbReference type="Pfam" id="PF08242">
    <property type="entry name" value="Methyltransf_12"/>
    <property type="match status" value="1"/>
</dbReference>
<dbReference type="CDD" id="cd02440">
    <property type="entry name" value="AdoMet_MTases"/>
    <property type="match status" value="1"/>
</dbReference>
<dbReference type="EMBL" id="JAFFHA010000007">
    <property type="protein sequence ID" value="KAK4653252.1"/>
    <property type="molecule type" value="Genomic_DNA"/>
</dbReference>
<keyword evidence="3" id="KW-1185">Reference proteome</keyword>
<gene>
    <name evidence="2" type="ORF">QC762_511780</name>
</gene>
<reference evidence="2 3" key="1">
    <citation type="journal article" date="2023" name="bioRxiv">
        <title>High-quality genome assemblies of four members of thePodospora anserinaspecies complex.</title>
        <authorList>
            <person name="Ament-Velasquez S.L."/>
            <person name="Vogan A.A."/>
            <person name="Wallerman O."/>
            <person name="Hartmann F."/>
            <person name="Gautier V."/>
            <person name="Silar P."/>
            <person name="Giraud T."/>
            <person name="Johannesson H."/>
        </authorList>
    </citation>
    <scope>NUCLEOTIDE SEQUENCE [LARGE SCALE GENOMIC DNA]</scope>
    <source>
        <strain evidence="2 3">CBS 415.72m</strain>
    </source>
</reference>
<comment type="caution">
    <text evidence="2">The sequence shown here is derived from an EMBL/GenBank/DDBJ whole genome shotgun (WGS) entry which is preliminary data.</text>
</comment>
<accession>A0ABR0GBW6</accession>
<dbReference type="GeneID" id="87911480"/>
<dbReference type="SUPFAM" id="SSF53335">
    <property type="entry name" value="S-adenosyl-L-methionine-dependent methyltransferases"/>
    <property type="match status" value="1"/>
</dbReference>
<evidence type="ECO:0000259" key="1">
    <source>
        <dbReference type="Pfam" id="PF08242"/>
    </source>
</evidence>
<organism evidence="2 3">
    <name type="scientific">Podospora pseudocomata</name>
    <dbReference type="NCBI Taxonomy" id="2093779"/>
    <lineage>
        <taxon>Eukaryota</taxon>
        <taxon>Fungi</taxon>
        <taxon>Dikarya</taxon>
        <taxon>Ascomycota</taxon>
        <taxon>Pezizomycotina</taxon>
        <taxon>Sordariomycetes</taxon>
        <taxon>Sordariomycetidae</taxon>
        <taxon>Sordariales</taxon>
        <taxon>Podosporaceae</taxon>
        <taxon>Podospora</taxon>
    </lineage>
</organism>
<proteinExistence type="predicted"/>
<feature type="domain" description="Methyltransferase type 12" evidence="1">
    <location>
        <begin position="71"/>
        <end position="185"/>
    </location>
</feature>